<reference evidence="1" key="1">
    <citation type="submission" date="2023-04" db="EMBL/GenBank/DDBJ databases">
        <authorList>
            <consortium name="ELIXIR-Norway"/>
        </authorList>
    </citation>
    <scope>NUCLEOTIDE SEQUENCE [LARGE SCALE GENOMIC DNA]</scope>
</reference>
<sequence length="116" mass="13116">MSPLFSWVAKVPEILNSIQQARWEELHCLTEFDDILARKFEVLFWGHRLQSVLQPLGDAEQALSRRSSPSQSLGCGSLAFREEFQDAGLRSSSFFSSFEESDIQNHLISGLNIVEA</sequence>
<dbReference type="Proteomes" id="UP001176941">
    <property type="component" value="Chromosome 12"/>
</dbReference>
<accession>A0ABN8Y4C6</accession>
<organism evidence="1 2">
    <name type="scientific">Rangifer tarandus platyrhynchus</name>
    <name type="common">Svalbard reindeer</name>
    <dbReference type="NCBI Taxonomy" id="3082113"/>
    <lineage>
        <taxon>Eukaryota</taxon>
        <taxon>Metazoa</taxon>
        <taxon>Chordata</taxon>
        <taxon>Craniata</taxon>
        <taxon>Vertebrata</taxon>
        <taxon>Euteleostomi</taxon>
        <taxon>Mammalia</taxon>
        <taxon>Eutheria</taxon>
        <taxon>Laurasiatheria</taxon>
        <taxon>Artiodactyla</taxon>
        <taxon>Ruminantia</taxon>
        <taxon>Pecora</taxon>
        <taxon>Cervidae</taxon>
        <taxon>Odocoileinae</taxon>
        <taxon>Rangifer</taxon>
    </lineage>
</organism>
<protein>
    <submittedName>
        <fullName evidence="1">Uncharacterized protein</fullName>
    </submittedName>
</protein>
<dbReference type="EMBL" id="OX459948">
    <property type="protein sequence ID" value="CAI9155427.1"/>
    <property type="molecule type" value="Genomic_DNA"/>
</dbReference>
<evidence type="ECO:0000313" key="1">
    <source>
        <dbReference type="EMBL" id="CAI9155427.1"/>
    </source>
</evidence>
<keyword evidence="2" id="KW-1185">Reference proteome</keyword>
<gene>
    <name evidence="1" type="ORF">MRATA1EN1_LOCUS4389</name>
</gene>
<name>A0ABN8Y4C6_RANTA</name>
<proteinExistence type="predicted"/>
<evidence type="ECO:0000313" key="2">
    <source>
        <dbReference type="Proteomes" id="UP001176941"/>
    </source>
</evidence>